<dbReference type="STRING" id="768704.Desmer_0673"/>
<keyword evidence="4" id="KW-1185">Reference proteome</keyword>
<proteinExistence type="predicted"/>
<feature type="compositionally biased region" description="Polar residues" evidence="1">
    <location>
        <begin position="35"/>
        <end position="45"/>
    </location>
</feature>
<evidence type="ECO:0000313" key="3">
    <source>
        <dbReference type="EMBL" id="AFQ42706.1"/>
    </source>
</evidence>
<reference evidence="3 4" key="1">
    <citation type="journal article" date="2012" name="J. Bacteriol.">
        <title>Complete genome sequences of Desulfosporosinus orientis DSM765T, Desulfosporosinus youngiae DSM17734T, Desulfosporosinus meridiei DSM13257T, and Desulfosporosinus acidiphilus DSM22704T.</title>
        <authorList>
            <person name="Pester M."/>
            <person name="Brambilla E."/>
            <person name="Alazard D."/>
            <person name="Rattei T."/>
            <person name="Weinmaier T."/>
            <person name="Han J."/>
            <person name="Lucas S."/>
            <person name="Lapidus A."/>
            <person name="Cheng J.F."/>
            <person name="Goodwin L."/>
            <person name="Pitluck S."/>
            <person name="Peters L."/>
            <person name="Ovchinnikova G."/>
            <person name="Teshima H."/>
            <person name="Detter J.C."/>
            <person name="Han C.S."/>
            <person name="Tapia R."/>
            <person name="Land M.L."/>
            <person name="Hauser L."/>
            <person name="Kyrpides N.C."/>
            <person name="Ivanova N.N."/>
            <person name="Pagani I."/>
            <person name="Huntmann M."/>
            <person name="Wei C.L."/>
            <person name="Davenport K.W."/>
            <person name="Daligault H."/>
            <person name="Chain P.S."/>
            <person name="Chen A."/>
            <person name="Mavromatis K."/>
            <person name="Markowitz V."/>
            <person name="Szeto E."/>
            <person name="Mikhailova N."/>
            <person name="Pati A."/>
            <person name="Wagner M."/>
            <person name="Woyke T."/>
            <person name="Ollivier B."/>
            <person name="Klenk H.P."/>
            <person name="Spring S."/>
            <person name="Loy A."/>
        </authorList>
    </citation>
    <scope>NUCLEOTIDE SEQUENCE [LARGE SCALE GENOMIC DNA]</scope>
    <source>
        <strain evidence="4">ATCC BAA-275 / DSM 13257 / NCIMB 13706 / S10</strain>
    </source>
</reference>
<feature type="compositionally biased region" description="Low complexity" evidence="1">
    <location>
        <begin position="107"/>
        <end position="123"/>
    </location>
</feature>
<feature type="region of interest" description="Disordered" evidence="1">
    <location>
        <begin position="21"/>
        <end position="123"/>
    </location>
</feature>
<dbReference type="KEGG" id="dmi:Desmer_0673"/>
<sequence length="191" mass="20252">MSISSISSEASSLLNSHYIENNKSSTKNKDEGLIDNQSTISSDPDTSYDGDTFTNSTASSNLSTDSGKSGQGPGNKSQGNDSSKATSTTSNSRNSSPATSVPRLADSSKSGSSTSTEALLTSSEYTAAEILEYDTNGDGQIDSQEAIAMKRDLTQKIQEESTFLKDDAIEAYQTAKNQFTTMSRSSFENLV</sequence>
<dbReference type="InterPro" id="IPR002048">
    <property type="entry name" value="EF_hand_dom"/>
</dbReference>
<evidence type="ECO:0000259" key="2">
    <source>
        <dbReference type="PROSITE" id="PS50222"/>
    </source>
</evidence>
<feature type="compositionally biased region" description="Polar residues" evidence="1">
    <location>
        <begin position="52"/>
        <end position="81"/>
    </location>
</feature>
<reference evidence="4" key="2">
    <citation type="submission" date="2012-08" db="EMBL/GenBank/DDBJ databases">
        <title>Finished genome of Desulfosporosinus meridiei DSM 13257.</title>
        <authorList>
            <person name="Huntemann M."/>
            <person name="Wei C.-L."/>
            <person name="Han J."/>
            <person name="Detter J.C."/>
            <person name="Han C."/>
            <person name="Davenport K."/>
            <person name="Daligault H."/>
            <person name="Erkkila T."/>
            <person name="Gu W."/>
            <person name="Munk A.C.C."/>
            <person name="Teshima H."/>
            <person name="Xu Y."/>
            <person name="Chain P."/>
            <person name="Tapia R."/>
            <person name="Chen A."/>
            <person name="Krypides N."/>
            <person name="Mavromatis K."/>
            <person name="Markowitz V."/>
            <person name="Szeto E."/>
            <person name="Ivanova N."/>
            <person name="Mikhailova N."/>
            <person name="Ovchinnikova G."/>
            <person name="Pagani I."/>
            <person name="Pati A."/>
            <person name="Goodwin L."/>
            <person name="Peters L."/>
            <person name="Pitluck S."/>
            <person name="Woyke T."/>
            <person name="Pester M."/>
            <person name="Spring S."/>
            <person name="Ollivier B."/>
            <person name="Rattei T."/>
            <person name="Klenk H.-P."/>
            <person name="Wagner M."/>
            <person name="Loy A."/>
        </authorList>
    </citation>
    <scope>NUCLEOTIDE SEQUENCE [LARGE SCALE GENOMIC DNA]</scope>
    <source>
        <strain evidence="4">ATCC BAA-275 / DSM 13257 / NCIMB 13706 / S10</strain>
    </source>
</reference>
<accession>J7IVG5</accession>
<organism evidence="3 4">
    <name type="scientific">Desulfosporosinus meridiei (strain ATCC BAA-275 / DSM 13257 / KCTC 12902 / NCIMB 13706 / S10)</name>
    <dbReference type="NCBI Taxonomy" id="768704"/>
    <lineage>
        <taxon>Bacteria</taxon>
        <taxon>Bacillati</taxon>
        <taxon>Bacillota</taxon>
        <taxon>Clostridia</taxon>
        <taxon>Eubacteriales</taxon>
        <taxon>Desulfitobacteriaceae</taxon>
        <taxon>Desulfosporosinus</taxon>
    </lineage>
</organism>
<feature type="compositionally biased region" description="Low complexity" evidence="1">
    <location>
        <begin position="82"/>
        <end position="100"/>
    </location>
</feature>
<gene>
    <name evidence="3" type="ordered locus">Desmer_0673</name>
</gene>
<evidence type="ECO:0000313" key="4">
    <source>
        <dbReference type="Proteomes" id="UP000005262"/>
    </source>
</evidence>
<dbReference type="EMBL" id="CP003629">
    <property type="protein sequence ID" value="AFQ42706.1"/>
    <property type="molecule type" value="Genomic_DNA"/>
</dbReference>
<protein>
    <recommendedName>
        <fullName evidence="2">EF-hand domain-containing protein</fullName>
    </recommendedName>
</protein>
<dbReference type="GO" id="GO:0005509">
    <property type="term" value="F:calcium ion binding"/>
    <property type="evidence" value="ECO:0007669"/>
    <property type="project" value="InterPro"/>
</dbReference>
<dbReference type="AlphaFoldDB" id="J7IVG5"/>
<dbReference type="OrthoDB" id="9844897at2"/>
<evidence type="ECO:0000256" key="1">
    <source>
        <dbReference type="SAM" id="MobiDB-lite"/>
    </source>
</evidence>
<dbReference type="Proteomes" id="UP000005262">
    <property type="component" value="Chromosome"/>
</dbReference>
<dbReference type="HOGENOM" id="CLU_1419436_0_0_9"/>
<dbReference type="PROSITE" id="PS50222">
    <property type="entry name" value="EF_HAND_2"/>
    <property type="match status" value="1"/>
</dbReference>
<dbReference type="RefSeq" id="WP_014901626.1">
    <property type="nucleotide sequence ID" value="NC_018515.1"/>
</dbReference>
<name>J7IVG5_DESMD</name>
<feature type="domain" description="EF-hand" evidence="2">
    <location>
        <begin position="121"/>
        <end position="156"/>
    </location>
</feature>